<dbReference type="InterPro" id="IPR003593">
    <property type="entry name" value="AAA+_ATPase"/>
</dbReference>
<dbReference type="SUPFAM" id="SSF52540">
    <property type="entry name" value="P-loop containing nucleoside triphosphate hydrolases"/>
    <property type="match status" value="1"/>
</dbReference>
<dbReference type="GO" id="GO:0005524">
    <property type="term" value="F:ATP binding"/>
    <property type="evidence" value="ECO:0007669"/>
    <property type="project" value="UniProtKB-KW"/>
</dbReference>
<evidence type="ECO:0000313" key="8">
    <source>
        <dbReference type="Proteomes" id="UP000198304"/>
    </source>
</evidence>
<dbReference type="AlphaFoldDB" id="A0A239EJF6"/>
<dbReference type="InterPro" id="IPR025944">
    <property type="entry name" value="Sigma_54_int_dom_CS"/>
</dbReference>
<dbReference type="Pfam" id="PF00158">
    <property type="entry name" value="Sigma54_activat"/>
    <property type="match status" value="1"/>
</dbReference>
<sequence length="473" mass="54129">MRKNPKSFLEEMEYMDGISIVDTSGTILFSVKFNPAFNPGVIEENFIIGKKIYDVFKNIDYSNSTLVKSMELGIPVYKKRQKIINYTGETIHTMNISLPIRSNSMIMGAIELSRDITKYKEQNQSHHEVKIDSNFFKDRNIIEKHFMPHQARFTLDDILSDHSSIKEIKYLIKKIANSTSPVFIHGETGTGKELFAHALHNESQFAKGPFVAQNCAAIPDNLLESLLFGTTKGSFTGAYDTPGLFELAEGGTLFLDEINSMPIHLQGKLLRVLQDGYVRRLGDKKERKSNVRLLSASNDCPKKCVEEGRLRQDIYYRLCVIDFKIPPLRERKQDIPLLLNFFIHKYNKQLNKNIKSVSKETCKVFDKYHWPGNVRELEHLIEHAMNILDESDTTIDLHHVQHRMNLGLQQQERKLDTDLVPLKDAVGELETSLISDAIRRTGGNVSEAARLLKIPRQTLQKKIVKYNISPDVP</sequence>
<dbReference type="InterPro" id="IPR027417">
    <property type="entry name" value="P-loop_NTPase"/>
</dbReference>
<dbReference type="OrthoDB" id="9803970at2"/>
<keyword evidence="2" id="KW-0067">ATP-binding</keyword>
<dbReference type="PROSITE" id="PS50045">
    <property type="entry name" value="SIGMA54_INTERACT_4"/>
    <property type="match status" value="1"/>
</dbReference>
<dbReference type="Gene3D" id="1.10.10.60">
    <property type="entry name" value="Homeodomain-like"/>
    <property type="match status" value="1"/>
</dbReference>
<dbReference type="SUPFAM" id="SSF46689">
    <property type="entry name" value="Homeodomain-like"/>
    <property type="match status" value="1"/>
</dbReference>
<dbReference type="Gene3D" id="3.30.450.20">
    <property type="entry name" value="PAS domain"/>
    <property type="match status" value="1"/>
</dbReference>
<dbReference type="EMBL" id="FZOJ01000010">
    <property type="protein sequence ID" value="SNS44143.1"/>
    <property type="molecule type" value="Genomic_DNA"/>
</dbReference>
<name>A0A239EJF6_9FIRM</name>
<dbReference type="InterPro" id="IPR002197">
    <property type="entry name" value="HTH_Fis"/>
</dbReference>
<dbReference type="InterPro" id="IPR009057">
    <property type="entry name" value="Homeodomain-like_sf"/>
</dbReference>
<dbReference type="InterPro" id="IPR025943">
    <property type="entry name" value="Sigma_54_int_dom_ATP-bd_2"/>
</dbReference>
<dbReference type="Gene3D" id="3.40.50.300">
    <property type="entry name" value="P-loop containing nucleotide triphosphate hydrolases"/>
    <property type="match status" value="1"/>
</dbReference>
<dbReference type="PROSITE" id="PS00675">
    <property type="entry name" value="SIGMA54_INTERACT_1"/>
    <property type="match status" value="1"/>
</dbReference>
<evidence type="ECO:0000313" key="7">
    <source>
        <dbReference type="EMBL" id="SNS44143.1"/>
    </source>
</evidence>
<reference evidence="7 8" key="1">
    <citation type="submission" date="2017-06" db="EMBL/GenBank/DDBJ databases">
        <authorList>
            <person name="Kim H.J."/>
            <person name="Triplett B.A."/>
        </authorList>
    </citation>
    <scope>NUCLEOTIDE SEQUENCE [LARGE SCALE GENOMIC DNA]</scope>
    <source>
        <strain evidence="7 8">SCA</strain>
    </source>
</reference>
<evidence type="ECO:0000256" key="4">
    <source>
        <dbReference type="ARBA" id="ARBA00023125"/>
    </source>
</evidence>
<dbReference type="Pfam" id="PF02954">
    <property type="entry name" value="HTH_8"/>
    <property type="match status" value="1"/>
</dbReference>
<dbReference type="Gene3D" id="1.10.8.60">
    <property type="match status" value="1"/>
</dbReference>
<keyword evidence="5" id="KW-0804">Transcription</keyword>
<proteinExistence type="predicted"/>
<dbReference type="InterPro" id="IPR025662">
    <property type="entry name" value="Sigma_54_int_dom_ATP-bd_1"/>
</dbReference>
<organism evidence="7 8">
    <name type="scientific">Anaerovirgula multivorans</name>
    <dbReference type="NCBI Taxonomy" id="312168"/>
    <lineage>
        <taxon>Bacteria</taxon>
        <taxon>Bacillati</taxon>
        <taxon>Bacillota</taxon>
        <taxon>Clostridia</taxon>
        <taxon>Peptostreptococcales</taxon>
        <taxon>Natronincolaceae</taxon>
        <taxon>Anaerovirgula</taxon>
    </lineage>
</organism>
<dbReference type="GO" id="GO:0006355">
    <property type="term" value="P:regulation of DNA-templated transcription"/>
    <property type="evidence" value="ECO:0007669"/>
    <property type="project" value="InterPro"/>
</dbReference>
<evidence type="ECO:0000259" key="6">
    <source>
        <dbReference type="PROSITE" id="PS50045"/>
    </source>
</evidence>
<keyword evidence="1" id="KW-0547">Nucleotide-binding</keyword>
<dbReference type="PANTHER" id="PTHR32071">
    <property type="entry name" value="TRANSCRIPTIONAL REGULATORY PROTEIN"/>
    <property type="match status" value="1"/>
</dbReference>
<dbReference type="GO" id="GO:0043565">
    <property type="term" value="F:sequence-specific DNA binding"/>
    <property type="evidence" value="ECO:0007669"/>
    <property type="project" value="InterPro"/>
</dbReference>
<dbReference type="RefSeq" id="WP_089283083.1">
    <property type="nucleotide sequence ID" value="NZ_FZOJ01000010.1"/>
</dbReference>
<dbReference type="PROSITE" id="PS00688">
    <property type="entry name" value="SIGMA54_INTERACT_3"/>
    <property type="match status" value="1"/>
</dbReference>
<evidence type="ECO:0000256" key="2">
    <source>
        <dbReference type="ARBA" id="ARBA00022840"/>
    </source>
</evidence>
<keyword evidence="4" id="KW-0238">DNA-binding</keyword>
<dbReference type="InterPro" id="IPR058031">
    <property type="entry name" value="AAA_lid_NorR"/>
</dbReference>
<dbReference type="FunFam" id="3.40.50.300:FF:000006">
    <property type="entry name" value="DNA-binding transcriptional regulator NtrC"/>
    <property type="match status" value="1"/>
</dbReference>
<keyword evidence="8" id="KW-1185">Reference proteome</keyword>
<dbReference type="PROSITE" id="PS00676">
    <property type="entry name" value="SIGMA54_INTERACT_2"/>
    <property type="match status" value="1"/>
</dbReference>
<dbReference type="PANTHER" id="PTHR32071:SF74">
    <property type="entry name" value="TRANSCRIPTIONAL ACTIVATOR ROCR"/>
    <property type="match status" value="1"/>
</dbReference>
<feature type="domain" description="Sigma-54 factor interaction" evidence="6">
    <location>
        <begin position="158"/>
        <end position="386"/>
    </location>
</feature>
<dbReference type="InterPro" id="IPR002078">
    <property type="entry name" value="Sigma_54_int"/>
</dbReference>
<dbReference type="PRINTS" id="PR01590">
    <property type="entry name" value="HTHFIS"/>
</dbReference>
<gene>
    <name evidence="7" type="ORF">SAMN05446037_101041</name>
</gene>
<dbReference type="Proteomes" id="UP000198304">
    <property type="component" value="Unassembled WGS sequence"/>
</dbReference>
<evidence type="ECO:0000256" key="3">
    <source>
        <dbReference type="ARBA" id="ARBA00023015"/>
    </source>
</evidence>
<evidence type="ECO:0000256" key="1">
    <source>
        <dbReference type="ARBA" id="ARBA00022741"/>
    </source>
</evidence>
<evidence type="ECO:0000256" key="5">
    <source>
        <dbReference type="ARBA" id="ARBA00023163"/>
    </source>
</evidence>
<dbReference type="SMART" id="SM00382">
    <property type="entry name" value="AAA"/>
    <property type="match status" value="1"/>
</dbReference>
<keyword evidence="3" id="KW-0805">Transcription regulation</keyword>
<protein>
    <submittedName>
        <fullName evidence="7">Arginine utilization regulatory protein</fullName>
    </submittedName>
</protein>
<dbReference type="CDD" id="cd00009">
    <property type="entry name" value="AAA"/>
    <property type="match status" value="1"/>
</dbReference>
<accession>A0A239EJF6</accession>
<dbReference type="Pfam" id="PF25601">
    <property type="entry name" value="AAA_lid_14"/>
    <property type="match status" value="1"/>
</dbReference>